<evidence type="ECO:0000313" key="2">
    <source>
        <dbReference type="Proteomes" id="UP000004028"/>
    </source>
</evidence>
<sequence length="534" mass="63108">MVCKGNITFQSFECDYNEVYEAYDVDGDIKNDVQVLTDHYTYSGYYTFLNSSFWKSLFDCIFWEDITGSEFSKSDFKNIPSQFYEDKIPLSCDIKDISERIDTFSKIITVQSNLNEHALFNMINVKELSLFENFMEVFFNKQNKKVRKSFLHSHGFKYLKAHYDERKRYDYFIMFERYFGNKFFKFIDKELEKHGINVEFSAMDVVNSIFSKFSKDQLLSIINRMNLNKESFNSFNPFLAFNGEDILFVFMWDESKKHFDDLEVLWIDFLLNLGFNVEIFAFNKSNNSLSRFVNRFKENKIKLELFNLDENGKKNFKSDKLLIDDFEHLKNEIGNLNNENILIKLDGKEVILDEVCDVFSCALEKENKGLSRDYCCRYGDSNPAEFPCKYVEEYFSSIFNVNDGFGQIADSGIWKFNKDKVRDKFKDLSKTMKICPFFDYMSNKKALTKYLKNINPKTMNQWCFVDDEGHSWYFLRKVWFSDEADLDFPGFSKMAGVKKTDKDAKSKAVAILDDTLKKQKNSTDDDTEQTMLDF</sequence>
<dbReference type="EMBL" id="ABYV02000007">
    <property type="protein sequence ID" value="EFC92828.1"/>
    <property type="molecule type" value="Genomic_DNA"/>
</dbReference>
<dbReference type="PATRIC" id="fig|521002.11.peg.1399"/>
<accession>D2ZRG1</accession>
<comment type="caution">
    <text evidence="1">The sequence shown here is derived from an EMBL/GenBank/DDBJ whole genome shotgun (WGS) entry which is preliminary data.</text>
</comment>
<reference evidence="1 2" key="1">
    <citation type="submission" date="2010-01" db="EMBL/GenBank/DDBJ databases">
        <authorList>
            <person name="Weinstock G."/>
            <person name="Sodergren E."/>
            <person name="Clifton S."/>
            <person name="Fulton L."/>
            <person name="Fulton B."/>
            <person name="Courtney L."/>
            <person name="Fronick C."/>
            <person name="Harrison M."/>
            <person name="Strong C."/>
            <person name="Farmer C."/>
            <person name="Delahaunty K."/>
            <person name="Markovic C."/>
            <person name="Hall O."/>
            <person name="Minx P."/>
            <person name="Tomlinson C."/>
            <person name="Mitreva M."/>
            <person name="Nelson J."/>
            <person name="Hou S."/>
            <person name="Wollam A."/>
            <person name="Pepin K.H."/>
            <person name="Johnson M."/>
            <person name="Bhonagiri V."/>
            <person name="Nash W.E."/>
            <person name="Warren W."/>
            <person name="Chinwalla A."/>
            <person name="Mardis E.R."/>
            <person name="Wilson R.K."/>
        </authorList>
    </citation>
    <scope>NUCLEOTIDE SEQUENCE [LARGE SCALE GENOMIC DNA]</scope>
    <source>
        <strain evidence="1 2">DSM 2374</strain>
    </source>
</reference>
<organism evidence="1 2">
    <name type="scientific">Methanobrevibacter smithii DSM 2374</name>
    <dbReference type="NCBI Taxonomy" id="521002"/>
    <lineage>
        <taxon>Archaea</taxon>
        <taxon>Methanobacteriati</taxon>
        <taxon>Methanobacteriota</taxon>
        <taxon>Methanomada group</taxon>
        <taxon>Methanobacteria</taxon>
        <taxon>Methanobacteriales</taxon>
        <taxon>Methanobacteriaceae</taxon>
        <taxon>Methanobrevibacter</taxon>
    </lineage>
</organism>
<dbReference type="HOGENOM" id="CLU_525445_0_0_2"/>
<dbReference type="Proteomes" id="UP000004028">
    <property type="component" value="Unassembled WGS sequence"/>
</dbReference>
<protein>
    <submittedName>
        <fullName evidence="1">Uncharacterized protein</fullName>
    </submittedName>
</protein>
<evidence type="ECO:0000313" key="1">
    <source>
        <dbReference type="EMBL" id="EFC92828.1"/>
    </source>
</evidence>
<dbReference type="AlphaFoldDB" id="D2ZRG1"/>
<name>D2ZRG1_METSM</name>
<proteinExistence type="predicted"/>
<dbReference type="RefSeq" id="WP_004033974.1">
    <property type="nucleotide sequence ID" value="NZ_GG704759.1"/>
</dbReference>
<gene>
    <name evidence="1" type="ORF">METSMIF1_03444</name>
</gene>